<dbReference type="PANTHER" id="PTHR43673:SF2">
    <property type="entry name" value="NITROREDUCTASE"/>
    <property type="match status" value="1"/>
</dbReference>
<dbReference type="Gene3D" id="3.40.109.10">
    <property type="entry name" value="NADH Oxidase"/>
    <property type="match status" value="1"/>
</dbReference>
<dbReference type="SUPFAM" id="SSF55469">
    <property type="entry name" value="FMN-dependent nitroreductase-like"/>
    <property type="match status" value="1"/>
</dbReference>
<dbReference type="InterPro" id="IPR029479">
    <property type="entry name" value="Nitroreductase"/>
</dbReference>
<dbReference type="InterPro" id="IPR000415">
    <property type="entry name" value="Nitroreductase-like"/>
</dbReference>
<name>A0A9K3GPD0_9EUKA</name>
<keyword evidence="5" id="KW-0560">Oxidoreductase</keyword>
<gene>
    <name evidence="7" type="ORF">KIPB_012335</name>
</gene>
<organism evidence="7 8">
    <name type="scientific">Kipferlia bialata</name>
    <dbReference type="NCBI Taxonomy" id="797122"/>
    <lineage>
        <taxon>Eukaryota</taxon>
        <taxon>Metamonada</taxon>
        <taxon>Carpediemonas-like organisms</taxon>
        <taxon>Kipferlia</taxon>
    </lineage>
</organism>
<keyword evidence="8" id="KW-1185">Reference proteome</keyword>
<comment type="cofactor">
    <cofactor evidence="1">
        <name>FMN</name>
        <dbReference type="ChEBI" id="CHEBI:58210"/>
    </cofactor>
</comment>
<feature type="non-terminal residue" evidence="7">
    <location>
        <position position="1"/>
    </location>
</feature>
<keyword evidence="4" id="KW-0288">FMN</keyword>
<dbReference type="AlphaFoldDB" id="A0A9K3GPD0"/>
<evidence type="ECO:0000256" key="2">
    <source>
        <dbReference type="ARBA" id="ARBA00007118"/>
    </source>
</evidence>
<evidence type="ECO:0000313" key="7">
    <source>
        <dbReference type="EMBL" id="GIQ89775.1"/>
    </source>
</evidence>
<comment type="similarity">
    <text evidence="2">Belongs to the nitroreductase family.</text>
</comment>
<protein>
    <recommendedName>
        <fullName evidence="6">Nitroreductase domain-containing protein</fullName>
    </recommendedName>
</protein>
<evidence type="ECO:0000256" key="4">
    <source>
        <dbReference type="ARBA" id="ARBA00022643"/>
    </source>
</evidence>
<dbReference type="GO" id="GO:0016491">
    <property type="term" value="F:oxidoreductase activity"/>
    <property type="evidence" value="ECO:0007669"/>
    <property type="project" value="UniProtKB-KW"/>
</dbReference>
<dbReference type="Proteomes" id="UP000265618">
    <property type="component" value="Unassembled WGS sequence"/>
</dbReference>
<reference evidence="7 8" key="1">
    <citation type="journal article" date="2018" name="PLoS ONE">
        <title>The draft genome of Kipferlia bialata reveals reductive genome evolution in fornicate parasites.</title>
        <authorList>
            <person name="Tanifuji G."/>
            <person name="Takabayashi S."/>
            <person name="Kume K."/>
            <person name="Takagi M."/>
            <person name="Nakayama T."/>
            <person name="Kamikawa R."/>
            <person name="Inagaki Y."/>
            <person name="Hashimoto T."/>
        </authorList>
    </citation>
    <scope>NUCLEOTIDE SEQUENCE [LARGE SCALE GENOMIC DNA]</scope>
    <source>
        <strain evidence="7">NY0173</strain>
    </source>
</reference>
<evidence type="ECO:0000256" key="5">
    <source>
        <dbReference type="ARBA" id="ARBA00023002"/>
    </source>
</evidence>
<evidence type="ECO:0000256" key="3">
    <source>
        <dbReference type="ARBA" id="ARBA00022630"/>
    </source>
</evidence>
<evidence type="ECO:0000256" key="1">
    <source>
        <dbReference type="ARBA" id="ARBA00001917"/>
    </source>
</evidence>
<dbReference type="Pfam" id="PF00881">
    <property type="entry name" value="Nitroreductase"/>
    <property type="match status" value="1"/>
</dbReference>
<dbReference type="PANTHER" id="PTHR43673">
    <property type="entry name" value="NAD(P)H NITROREDUCTASE YDGI-RELATED"/>
    <property type="match status" value="1"/>
</dbReference>
<feature type="domain" description="Nitroreductase" evidence="6">
    <location>
        <begin position="30"/>
        <end position="180"/>
    </location>
</feature>
<dbReference type="EMBL" id="BDIP01005414">
    <property type="protein sequence ID" value="GIQ89775.1"/>
    <property type="molecule type" value="Genomic_DNA"/>
</dbReference>
<accession>A0A9K3GPD0</accession>
<comment type="caution">
    <text evidence="7">The sequence shown here is derived from an EMBL/GenBank/DDBJ whole genome shotgun (WGS) entry which is preliminary data.</text>
</comment>
<keyword evidence="3" id="KW-0285">Flavoprotein</keyword>
<feature type="non-terminal residue" evidence="7">
    <location>
        <position position="186"/>
    </location>
</feature>
<evidence type="ECO:0000313" key="8">
    <source>
        <dbReference type="Proteomes" id="UP000265618"/>
    </source>
</evidence>
<sequence>VAMHLSTVAAEEVRETEITPAMAAKLVGLRMSTRNFKADVPAANVLTDIVSLASCAPSGAGCDPCRYTVVSGPDAMAPLVDNDPIAKMKAKGPMPKFATLFKKGRWFMEKFRMDRASHQEKEYRPLYGAPSLIMVSTAPACTLGEDECGPWPHQDASYAVAHLQIAAAGLGLSTCELSMMAVEWNK</sequence>
<evidence type="ECO:0000259" key="6">
    <source>
        <dbReference type="Pfam" id="PF00881"/>
    </source>
</evidence>
<proteinExistence type="inferred from homology"/>